<dbReference type="EMBL" id="CP003348">
    <property type="protein sequence ID" value="AFM01481.1"/>
    <property type="molecule type" value="Genomic_DNA"/>
</dbReference>
<keyword evidence="2" id="KW-1185">Reference proteome</keyword>
<organism evidence="1 2">
    <name type="scientific">Desulfitobacterium dehalogenans (strain ATCC 51507 / DSM 9161 / JW/IU-DC1)</name>
    <dbReference type="NCBI Taxonomy" id="756499"/>
    <lineage>
        <taxon>Bacteria</taxon>
        <taxon>Bacillati</taxon>
        <taxon>Bacillota</taxon>
        <taxon>Clostridia</taxon>
        <taxon>Eubacteriales</taxon>
        <taxon>Desulfitobacteriaceae</taxon>
        <taxon>Desulfitobacterium</taxon>
    </lineage>
</organism>
<reference evidence="2" key="1">
    <citation type="submission" date="2012-06" db="EMBL/GenBank/DDBJ databases">
        <title>Complete sequence of Desulfitobacterium dehalogenans ATCC 51507.</title>
        <authorList>
            <person name="Lucas S."/>
            <person name="Han J."/>
            <person name="Lapidus A."/>
            <person name="Cheng J.-F."/>
            <person name="Goodwin L."/>
            <person name="Pitluck S."/>
            <person name="Peters L."/>
            <person name="Ovchinnikova G."/>
            <person name="Teshima H."/>
            <person name="Detter J.C."/>
            <person name="Han C."/>
            <person name="Tapia R."/>
            <person name="Land M."/>
            <person name="Hauser L."/>
            <person name="Kyrpides N."/>
            <person name="Ivanova N."/>
            <person name="Pagani I."/>
            <person name="Kruse T."/>
            <person name="de Vos W.M."/>
            <person name="Smidt H."/>
            <person name="Woyke T."/>
        </authorList>
    </citation>
    <scope>NUCLEOTIDE SEQUENCE [LARGE SCALE GENOMIC DNA]</scope>
    <source>
        <strain evidence="2">ATCC 51507 / DSM 9161 / JW/IU-DC1</strain>
    </source>
</reference>
<dbReference type="STRING" id="756499.Desde_3190"/>
<protein>
    <submittedName>
        <fullName evidence="1">Uncharacterized protein</fullName>
    </submittedName>
</protein>
<gene>
    <name evidence="1" type="ordered locus">Desde_3190</name>
</gene>
<evidence type="ECO:0000313" key="2">
    <source>
        <dbReference type="Proteomes" id="UP000006053"/>
    </source>
</evidence>
<reference evidence="1 2" key="2">
    <citation type="journal article" date="2015" name="J. Bacteriol.">
        <title>Genomic, proteomic, and biochemical analysis of the organohalide respiratory pathway in Desulfitobacterium dehalogenans.</title>
        <authorList>
            <person name="Kruse T."/>
            <person name="van de Pas B.A."/>
            <person name="Atteia A."/>
            <person name="Krab K."/>
            <person name="Hagen W.R."/>
            <person name="Goodwin L."/>
            <person name="Chain P."/>
            <person name="Boeren S."/>
            <person name="Maphosa F."/>
            <person name="Schraa G."/>
            <person name="de Vos W.M."/>
            <person name="van der Oost J."/>
            <person name="Smidt H."/>
            <person name="Stams A.J."/>
        </authorList>
    </citation>
    <scope>NUCLEOTIDE SEQUENCE [LARGE SCALE GENOMIC DNA]</scope>
    <source>
        <strain evidence="2">ATCC 51507 / DSM 9161 / JW/IU-DC1</strain>
    </source>
</reference>
<proteinExistence type="predicted"/>
<dbReference type="AlphaFoldDB" id="I4ABZ6"/>
<sequence>MSIVCSCLKKMEQDIIQNYTVEEVEPIIQIPNWGVTVMEAMPYSKKLNRHLKRSGVRCVHHKWSHCPLCGKEFQ</sequence>
<dbReference type="HOGENOM" id="CLU_2681685_0_0_9"/>
<accession>I4ABZ6</accession>
<name>I4ABZ6_DESDJ</name>
<dbReference type="Proteomes" id="UP000006053">
    <property type="component" value="Chromosome"/>
</dbReference>
<dbReference type="KEGG" id="ddh:Desde_3190"/>
<evidence type="ECO:0000313" key="1">
    <source>
        <dbReference type="EMBL" id="AFM01481.1"/>
    </source>
</evidence>